<dbReference type="Pfam" id="PF00300">
    <property type="entry name" value="His_Phos_1"/>
    <property type="match status" value="1"/>
</dbReference>
<protein>
    <submittedName>
        <fullName evidence="2">Histidine phosphatase family protein</fullName>
    </submittedName>
</protein>
<dbReference type="RefSeq" id="WP_315732100.1">
    <property type="nucleotide sequence ID" value="NZ_JAVYII010000002.1"/>
</dbReference>
<dbReference type="CDD" id="cd07067">
    <property type="entry name" value="HP_PGM_like"/>
    <property type="match status" value="1"/>
</dbReference>
<keyword evidence="3" id="KW-1185">Reference proteome</keyword>
<evidence type="ECO:0000256" key="1">
    <source>
        <dbReference type="SAM" id="MobiDB-lite"/>
    </source>
</evidence>
<proteinExistence type="predicted"/>
<dbReference type="SMART" id="SM00855">
    <property type="entry name" value="PGAM"/>
    <property type="match status" value="1"/>
</dbReference>
<dbReference type="InterPro" id="IPR013078">
    <property type="entry name" value="His_Pase_superF_clade-1"/>
</dbReference>
<dbReference type="Proteomes" id="UP001268542">
    <property type="component" value="Unassembled WGS sequence"/>
</dbReference>
<organism evidence="2 3">
    <name type="scientific">Nocardioides imazamoxiresistens</name>
    <dbReference type="NCBI Taxonomy" id="3231893"/>
    <lineage>
        <taxon>Bacteria</taxon>
        <taxon>Bacillati</taxon>
        <taxon>Actinomycetota</taxon>
        <taxon>Actinomycetes</taxon>
        <taxon>Propionibacteriales</taxon>
        <taxon>Nocardioidaceae</taxon>
        <taxon>Nocardioides</taxon>
    </lineage>
</organism>
<feature type="region of interest" description="Disordered" evidence="1">
    <location>
        <begin position="158"/>
        <end position="179"/>
    </location>
</feature>
<gene>
    <name evidence="2" type="ORF">RDV89_06345</name>
</gene>
<evidence type="ECO:0000313" key="3">
    <source>
        <dbReference type="Proteomes" id="UP001268542"/>
    </source>
</evidence>
<name>A0ABU3PV09_9ACTN</name>
<accession>A0ABU3PV09</accession>
<dbReference type="EMBL" id="JAVYII010000002">
    <property type="protein sequence ID" value="MDT9592677.1"/>
    <property type="molecule type" value="Genomic_DNA"/>
</dbReference>
<dbReference type="SUPFAM" id="SSF53254">
    <property type="entry name" value="Phosphoglycerate mutase-like"/>
    <property type="match status" value="1"/>
</dbReference>
<reference evidence="2 3" key="1">
    <citation type="submission" date="2023-08" db="EMBL/GenBank/DDBJ databases">
        <title>Nocardioides seae sp. nov., a bacterium isolated from a soil.</title>
        <authorList>
            <person name="Wang X."/>
        </authorList>
    </citation>
    <scope>NUCLEOTIDE SEQUENCE [LARGE SCALE GENOMIC DNA]</scope>
    <source>
        <strain evidence="2 3">YZH12</strain>
    </source>
</reference>
<dbReference type="Gene3D" id="3.40.50.1240">
    <property type="entry name" value="Phosphoglycerate mutase-like"/>
    <property type="match status" value="1"/>
</dbReference>
<dbReference type="InterPro" id="IPR029033">
    <property type="entry name" value="His_PPase_superfam"/>
</dbReference>
<sequence>MSPRRDLVLLRHGKSDWSHDLPDTERPVGERGWRQAAAAGRWLATRGPALAPGTARAVVSTAVRARTTWVLASAALPAPPPVHHLDELYTCDAEDVAAVVAALPSAVLAVVVVGHEPALGDLARDLSGRDLRMRTSELAWFTWAGAWADVGPHAAGGPARLLAHGRPPDERTAPPPSGV</sequence>
<comment type="caution">
    <text evidence="2">The sequence shown here is derived from an EMBL/GenBank/DDBJ whole genome shotgun (WGS) entry which is preliminary data.</text>
</comment>
<evidence type="ECO:0000313" key="2">
    <source>
        <dbReference type="EMBL" id="MDT9592677.1"/>
    </source>
</evidence>